<keyword evidence="4" id="KW-1185">Reference proteome</keyword>
<dbReference type="CDD" id="cd19590">
    <property type="entry name" value="serpin_thermopin-like"/>
    <property type="match status" value="1"/>
</dbReference>
<dbReference type="Proteomes" id="UP000464954">
    <property type="component" value="Chromosome"/>
</dbReference>
<organism evidence="3 4">
    <name type="scientific">Tichowtungia aerotolerans</name>
    <dbReference type="NCBI Taxonomy" id="2697043"/>
    <lineage>
        <taxon>Bacteria</taxon>
        <taxon>Pseudomonadati</taxon>
        <taxon>Kiritimatiellota</taxon>
        <taxon>Tichowtungiia</taxon>
        <taxon>Tichowtungiales</taxon>
        <taxon>Tichowtungiaceae</taxon>
        <taxon>Tichowtungia</taxon>
    </lineage>
</organism>
<dbReference type="GO" id="GO:0004867">
    <property type="term" value="F:serine-type endopeptidase inhibitor activity"/>
    <property type="evidence" value="ECO:0007669"/>
    <property type="project" value="InterPro"/>
</dbReference>
<protein>
    <submittedName>
        <fullName evidence="3">Serpin family protein</fullName>
    </submittedName>
</protein>
<dbReference type="InterPro" id="IPR036186">
    <property type="entry name" value="Serpin_sf"/>
</dbReference>
<proteinExistence type="inferred from homology"/>
<dbReference type="InterPro" id="IPR023796">
    <property type="entry name" value="Serpin_dom"/>
</dbReference>
<dbReference type="AlphaFoldDB" id="A0A6P1M498"/>
<comment type="similarity">
    <text evidence="1">Belongs to the serpin family.</text>
</comment>
<accession>A0A6P1M498</accession>
<dbReference type="GO" id="GO:0005615">
    <property type="term" value="C:extracellular space"/>
    <property type="evidence" value="ECO:0007669"/>
    <property type="project" value="InterPro"/>
</dbReference>
<dbReference type="Pfam" id="PF00079">
    <property type="entry name" value="Serpin"/>
    <property type="match status" value="1"/>
</dbReference>
<dbReference type="InterPro" id="IPR000215">
    <property type="entry name" value="Serpin_fam"/>
</dbReference>
<evidence type="ECO:0000313" key="4">
    <source>
        <dbReference type="Proteomes" id="UP000464954"/>
    </source>
</evidence>
<dbReference type="SMART" id="SM00093">
    <property type="entry name" value="SERPIN"/>
    <property type="match status" value="1"/>
</dbReference>
<dbReference type="InterPro" id="IPR023795">
    <property type="entry name" value="Serpin_CS"/>
</dbReference>
<dbReference type="Gene3D" id="2.30.39.10">
    <property type="entry name" value="Alpha-1-antitrypsin, domain 1"/>
    <property type="match status" value="1"/>
</dbReference>
<dbReference type="InterPro" id="IPR042178">
    <property type="entry name" value="Serpin_sf_1"/>
</dbReference>
<dbReference type="SUPFAM" id="SSF56574">
    <property type="entry name" value="Serpins"/>
    <property type="match status" value="1"/>
</dbReference>
<evidence type="ECO:0000256" key="1">
    <source>
        <dbReference type="RuleBase" id="RU000411"/>
    </source>
</evidence>
<dbReference type="PROSITE" id="PS00284">
    <property type="entry name" value="SERPIN"/>
    <property type="match status" value="1"/>
</dbReference>
<dbReference type="RefSeq" id="WP_160628841.1">
    <property type="nucleotide sequence ID" value="NZ_CP047593.1"/>
</dbReference>
<sequence>MKKILCVLSMAAAFARAEDLTFKLYDQLAKQEGNLFFSPASIEAALAMTREGAKGQTLRQFENLLLQQNGFPMAGTNVTLESANALWADQKFPILGSFKTAVTEKYAAEIRSADFVHQPDTERQAINQWVEEKTRDKIRDLLPTGSVSSMTRMVLVNAIYFKGDWLHAFKPEQTQDTPFWISPDESIPVPMMRLNGKRFRYSENDCFQTLELPYEGEAVSMLLILPRERDGLKPIEECFAAGNFKTCTEDLRQREVNVFLPRFKIESSFPSLKSTLTALGLTDAFDAQRADFSGISEQPLFISDVIHKSFVEVNEEGTEAAAATGVIMRATSIGRPPAVFRADHPFIFLIRENKAGKILFIGRVTNPVE</sequence>
<dbReference type="Gene3D" id="3.30.497.10">
    <property type="entry name" value="Antithrombin, subunit I, domain 2"/>
    <property type="match status" value="1"/>
</dbReference>
<dbReference type="PANTHER" id="PTHR11461:SF211">
    <property type="entry name" value="GH10112P-RELATED"/>
    <property type="match status" value="1"/>
</dbReference>
<dbReference type="EMBL" id="CP047593">
    <property type="protein sequence ID" value="QHI69659.1"/>
    <property type="molecule type" value="Genomic_DNA"/>
</dbReference>
<dbReference type="PANTHER" id="PTHR11461">
    <property type="entry name" value="SERINE PROTEASE INHIBITOR, SERPIN"/>
    <property type="match status" value="1"/>
</dbReference>
<evidence type="ECO:0000259" key="2">
    <source>
        <dbReference type="SMART" id="SM00093"/>
    </source>
</evidence>
<dbReference type="InterPro" id="IPR042185">
    <property type="entry name" value="Serpin_sf_2"/>
</dbReference>
<dbReference type="KEGG" id="taer:GT409_09385"/>
<name>A0A6P1M498_9BACT</name>
<feature type="domain" description="Serpin" evidence="2">
    <location>
        <begin position="22"/>
        <end position="367"/>
    </location>
</feature>
<reference evidence="3 4" key="1">
    <citation type="submission" date="2020-01" db="EMBL/GenBank/DDBJ databases">
        <title>Ponticoccus aerotolerans gen. nov., sp. nov., an anaerobic bacterium and proposal of Ponticoccusceae fam. nov., Ponticoccusles ord. nov. and Ponticoccuse classis nov. in the phylum Kiritimatiellaeota.</title>
        <authorList>
            <person name="Zhou L.Y."/>
            <person name="Du Z.J."/>
        </authorList>
    </citation>
    <scope>NUCLEOTIDE SEQUENCE [LARGE SCALE GENOMIC DNA]</scope>
    <source>
        <strain evidence="3 4">S-5007</strain>
    </source>
</reference>
<gene>
    <name evidence="3" type="ORF">GT409_09385</name>
</gene>
<evidence type="ECO:0000313" key="3">
    <source>
        <dbReference type="EMBL" id="QHI69659.1"/>
    </source>
</evidence>